<evidence type="ECO:0000256" key="1">
    <source>
        <dbReference type="ARBA" id="ARBA00004370"/>
    </source>
</evidence>
<organism evidence="5 6">
    <name type="scientific">Muriicola soli</name>
    <dbReference type="NCBI Taxonomy" id="2507538"/>
    <lineage>
        <taxon>Bacteria</taxon>
        <taxon>Pseudomonadati</taxon>
        <taxon>Bacteroidota</taxon>
        <taxon>Flavobacteriia</taxon>
        <taxon>Flavobacteriales</taxon>
        <taxon>Flavobacteriaceae</taxon>
        <taxon>Muriicola</taxon>
    </lineage>
</organism>
<evidence type="ECO:0000256" key="3">
    <source>
        <dbReference type="SAM" id="SignalP"/>
    </source>
</evidence>
<dbReference type="GO" id="GO:0016787">
    <property type="term" value="F:hydrolase activity"/>
    <property type="evidence" value="ECO:0007669"/>
    <property type="project" value="UniProtKB-KW"/>
</dbReference>
<feature type="domain" description="Beta-lactamase-related" evidence="4">
    <location>
        <begin position="47"/>
        <end position="271"/>
    </location>
</feature>
<dbReference type="EMBL" id="CP035544">
    <property type="protein sequence ID" value="QBA64004.1"/>
    <property type="molecule type" value="Genomic_DNA"/>
</dbReference>
<dbReference type="KEGG" id="mur:EQY75_05305"/>
<dbReference type="SUPFAM" id="SSF56601">
    <property type="entry name" value="beta-lactamase/transpeptidase-like"/>
    <property type="match status" value="1"/>
</dbReference>
<dbReference type="InterPro" id="IPR001466">
    <property type="entry name" value="Beta-lactam-related"/>
</dbReference>
<dbReference type="Gene3D" id="3.40.710.10">
    <property type="entry name" value="DD-peptidase/beta-lactamase superfamily"/>
    <property type="match status" value="1"/>
</dbReference>
<comment type="subcellular location">
    <subcellularLocation>
        <location evidence="1">Membrane</location>
    </subcellularLocation>
</comment>
<keyword evidence="5" id="KW-0378">Hydrolase</keyword>
<dbReference type="InterPro" id="IPR012338">
    <property type="entry name" value="Beta-lactam/transpept-like"/>
</dbReference>
<evidence type="ECO:0000313" key="5">
    <source>
        <dbReference type="EMBL" id="QBA64004.1"/>
    </source>
</evidence>
<sequence>MKKYHLLLTVLFIAINAITAFAQKDTTTASKIDEYLQPYLDMDAWSGLISIYKHGEPIFQKAYGYADREWKIPNTKDTKFRIASISKLFTEVAILKLVEEDAISLSDPLSKFIIDYPRGTEITIRQLLNHRAGIPHLNNFPNYNDLIKYDYDINEIIELFKNKPLDYDPGERYRYSNSGYVLLAYIIEKVSQATYGDYLQKEILNPLGLANTGIDNNSEILQKRANGYMFNSSGDLVNADFVNMSIKIGGGSMYSTAGDLNLFLQGLFRKKVIDSTLNELPNFIEIEGEQAFQASGRVQGFCHQITHRFSSELTVMVLGNHYSNLALPISDDIYNIYTGKPYSIPENYLSQETQLPVEELKVYEGNYDFGFGPIRKLKVKGNSLTYGALDLESADALIPLGGNRFFYIQYWVILEFSDMENGRFKTLEWVMGKNRFPANRVIN</sequence>
<dbReference type="Pfam" id="PF00144">
    <property type="entry name" value="Beta-lactamase"/>
    <property type="match status" value="1"/>
</dbReference>
<dbReference type="InterPro" id="IPR050491">
    <property type="entry name" value="AmpC-like"/>
</dbReference>
<protein>
    <submittedName>
        <fullName evidence="5">Class A beta-lactamase-related serine hydrolase</fullName>
    </submittedName>
</protein>
<feature type="signal peptide" evidence="3">
    <location>
        <begin position="1"/>
        <end position="22"/>
    </location>
</feature>
<evidence type="ECO:0000259" key="4">
    <source>
        <dbReference type="Pfam" id="PF00144"/>
    </source>
</evidence>
<evidence type="ECO:0000313" key="6">
    <source>
        <dbReference type="Proteomes" id="UP000290889"/>
    </source>
</evidence>
<accession>A0A411E8Z6</accession>
<dbReference type="GO" id="GO:0016020">
    <property type="term" value="C:membrane"/>
    <property type="evidence" value="ECO:0007669"/>
    <property type="project" value="UniProtKB-SubCell"/>
</dbReference>
<proteinExistence type="predicted"/>
<gene>
    <name evidence="5" type="ORF">EQY75_05305</name>
</gene>
<keyword evidence="2" id="KW-0472">Membrane</keyword>
<evidence type="ECO:0000256" key="2">
    <source>
        <dbReference type="ARBA" id="ARBA00023136"/>
    </source>
</evidence>
<reference evidence="5 6" key="1">
    <citation type="submission" date="2019-01" db="EMBL/GenBank/DDBJ databases">
        <title>Muriicola soli sp. nov., isolated from soil.</title>
        <authorList>
            <person name="Kang H.J."/>
            <person name="Kim S.B."/>
        </authorList>
    </citation>
    <scope>NUCLEOTIDE SEQUENCE [LARGE SCALE GENOMIC DNA]</scope>
    <source>
        <strain evidence="5 6">MMS17-SY002</strain>
    </source>
</reference>
<dbReference type="Proteomes" id="UP000290889">
    <property type="component" value="Chromosome"/>
</dbReference>
<dbReference type="OrthoDB" id="9793489at2"/>
<dbReference type="RefSeq" id="WP_129603522.1">
    <property type="nucleotide sequence ID" value="NZ_CP035544.1"/>
</dbReference>
<keyword evidence="3" id="KW-0732">Signal</keyword>
<dbReference type="AlphaFoldDB" id="A0A411E8Z6"/>
<keyword evidence="6" id="KW-1185">Reference proteome</keyword>
<name>A0A411E8Z6_9FLAO</name>
<dbReference type="PANTHER" id="PTHR46825">
    <property type="entry name" value="D-ALANYL-D-ALANINE-CARBOXYPEPTIDASE/ENDOPEPTIDASE AMPH"/>
    <property type="match status" value="1"/>
</dbReference>
<dbReference type="PANTHER" id="PTHR46825:SF11">
    <property type="entry name" value="PENICILLIN-BINDING PROTEIN 4"/>
    <property type="match status" value="1"/>
</dbReference>
<feature type="chain" id="PRO_5019034339" evidence="3">
    <location>
        <begin position="23"/>
        <end position="443"/>
    </location>
</feature>